<proteinExistence type="predicted"/>
<sequence length="95" mass="10772">MFITMQKEQFSIAYVHAVASGAGFKLVRCDGLVRIEAHVEGKLRAVDVELVGDDWQKAHAAMASRSVIRCEGELLRDRRPYFLQKGRNVREINVI</sequence>
<name>A0ABZ2LRK5_9BACT</name>
<dbReference type="EMBL" id="CP089984">
    <property type="protein sequence ID" value="WXB13549.1"/>
    <property type="molecule type" value="Genomic_DNA"/>
</dbReference>
<accession>A0ABZ2LRK5</accession>
<evidence type="ECO:0000313" key="2">
    <source>
        <dbReference type="Proteomes" id="UP001370348"/>
    </source>
</evidence>
<dbReference type="RefSeq" id="WP_394823161.1">
    <property type="nucleotide sequence ID" value="NZ_CP089984.1"/>
</dbReference>
<reference evidence="1 2" key="1">
    <citation type="submission" date="2021-12" db="EMBL/GenBank/DDBJ databases">
        <title>Discovery of the Pendulisporaceae a myxobacterial family with distinct sporulation behavior and unique specialized metabolism.</title>
        <authorList>
            <person name="Garcia R."/>
            <person name="Popoff A."/>
            <person name="Bader C.D."/>
            <person name="Loehr J."/>
            <person name="Walesch S."/>
            <person name="Walt C."/>
            <person name="Boldt J."/>
            <person name="Bunk B."/>
            <person name="Haeckl F.J.F.P.J."/>
            <person name="Gunesch A.P."/>
            <person name="Birkelbach J."/>
            <person name="Nuebel U."/>
            <person name="Pietschmann T."/>
            <person name="Bach T."/>
            <person name="Mueller R."/>
        </authorList>
    </citation>
    <scope>NUCLEOTIDE SEQUENCE [LARGE SCALE GENOMIC DNA]</scope>
    <source>
        <strain evidence="1 2">MSr11954</strain>
    </source>
</reference>
<gene>
    <name evidence="1" type="ORF">LZC94_37610</name>
</gene>
<keyword evidence="2" id="KW-1185">Reference proteome</keyword>
<organism evidence="1 2">
    <name type="scientific">Pendulispora albinea</name>
    <dbReference type="NCBI Taxonomy" id="2741071"/>
    <lineage>
        <taxon>Bacteria</taxon>
        <taxon>Pseudomonadati</taxon>
        <taxon>Myxococcota</taxon>
        <taxon>Myxococcia</taxon>
        <taxon>Myxococcales</taxon>
        <taxon>Sorangiineae</taxon>
        <taxon>Pendulisporaceae</taxon>
        <taxon>Pendulispora</taxon>
    </lineage>
</organism>
<evidence type="ECO:0000313" key="1">
    <source>
        <dbReference type="EMBL" id="WXB13549.1"/>
    </source>
</evidence>
<protein>
    <submittedName>
        <fullName evidence="1">Uncharacterized protein</fullName>
    </submittedName>
</protein>
<dbReference type="Proteomes" id="UP001370348">
    <property type="component" value="Chromosome"/>
</dbReference>